<dbReference type="InterPro" id="IPR015422">
    <property type="entry name" value="PyrdxlP-dep_Trfase_small"/>
</dbReference>
<evidence type="ECO:0000313" key="5">
    <source>
        <dbReference type="EMBL" id="PSK88192.1"/>
    </source>
</evidence>
<dbReference type="EMBL" id="FWFY01000002">
    <property type="protein sequence ID" value="SLN28821.1"/>
    <property type="molecule type" value="Genomic_DNA"/>
</dbReference>
<gene>
    <name evidence="6" type="primary">hisC_2</name>
    <name evidence="5" type="ORF">CLV79_10123</name>
    <name evidence="6" type="ORF">LOS8367_01063</name>
</gene>
<dbReference type="GO" id="GO:0008483">
    <property type="term" value="F:transaminase activity"/>
    <property type="evidence" value="ECO:0007669"/>
    <property type="project" value="UniProtKB-KW"/>
</dbReference>
<reference evidence="6 7" key="1">
    <citation type="submission" date="2017-03" db="EMBL/GenBank/DDBJ databases">
        <authorList>
            <person name="Afonso C.L."/>
            <person name="Miller P.J."/>
            <person name="Scott M.A."/>
            <person name="Spackman E."/>
            <person name="Goraichik I."/>
            <person name="Dimitrov K.M."/>
            <person name="Suarez D.L."/>
            <person name="Swayne D.E."/>
        </authorList>
    </citation>
    <scope>NUCLEOTIDE SEQUENCE [LARGE SCALE GENOMIC DNA]</scope>
    <source>
        <strain evidence="6 7">CECT 8367</strain>
    </source>
</reference>
<dbReference type="EC" id="2.6.1.-" evidence="3"/>
<dbReference type="Gene3D" id="3.40.640.10">
    <property type="entry name" value="Type I PLP-dependent aspartate aminotransferase-like (Major domain)"/>
    <property type="match status" value="1"/>
</dbReference>
<dbReference type="PANTHER" id="PTHR42885:SF1">
    <property type="entry name" value="THREONINE-PHOSPHATE DECARBOXYLASE"/>
    <property type="match status" value="1"/>
</dbReference>
<evidence type="ECO:0000259" key="4">
    <source>
        <dbReference type="Pfam" id="PF00155"/>
    </source>
</evidence>
<sequence length="315" mass="33462">MSDATLTSRDHGGGLDAAIARHGGTREGWLDLSTGINPVPYPVGALPFDAWTALPDRAAQDRLVAAARRFWRVPEGAAILAAPGASALIARLPRLAPTGAVRIPGPTYNEHEAAFAAAGWKITTRSAKAQVAVHPNNPDGRIWQASEITAGFAVIDESFCDIRPDASLVALAGRPGTVVLKSFGKFWGLAGLRLGFAIAEPALIEALAESLGPWPVSGPALAIGARALEDQGWARTTRERLRSDAARLDAMLTARGASVAGGTDLFRLYEVEDAAAWQERLARGHVWSRIFPWSATHLRLGLPAPDRWGQIEAAL</sequence>
<name>A0A1X6YRV7_9RHOB</name>
<keyword evidence="3 6" id="KW-0808">Transferase</keyword>
<dbReference type="AlphaFoldDB" id="A0A1X6YRV7"/>
<keyword evidence="2" id="KW-0663">Pyridoxal phosphate</keyword>
<dbReference type="GO" id="GO:0030170">
    <property type="term" value="F:pyridoxal phosphate binding"/>
    <property type="evidence" value="ECO:0007669"/>
    <property type="project" value="InterPro"/>
</dbReference>
<accession>A0A1X6YRV7</accession>
<comment type="cofactor">
    <cofactor evidence="1 3">
        <name>pyridoxal 5'-phosphate</name>
        <dbReference type="ChEBI" id="CHEBI:597326"/>
    </cofactor>
</comment>
<evidence type="ECO:0000313" key="7">
    <source>
        <dbReference type="Proteomes" id="UP000193495"/>
    </source>
</evidence>
<reference evidence="5 8" key="2">
    <citation type="submission" date="2018-03" db="EMBL/GenBank/DDBJ databases">
        <title>Genomic Encyclopedia of Archaeal and Bacterial Type Strains, Phase II (KMG-II): from individual species to whole genera.</title>
        <authorList>
            <person name="Goeker M."/>
        </authorList>
    </citation>
    <scope>NUCLEOTIDE SEQUENCE [LARGE SCALE GENOMIC DNA]</scope>
    <source>
        <strain evidence="5 8">DSM 29956</strain>
    </source>
</reference>
<evidence type="ECO:0000313" key="6">
    <source>
        <dbReference type="EMBL" id="SLN28821.1"/>
    </source>
</evidence>
<dbReference type="EMBL" id="PYGB01000001">
    <property type="protein sequence ID" value="PSK88192.1"/>
    <property type="molecule type" value="Genomic_DNA"/>
</dbReference>
<evidence type="ECO:0000256" key="2">
    <source>
        <dbReference type="ARBA" id="ARBA00022898"/>
    </source>
</evidence>
<evidence type="ECO:0000256" key="3">
    <source>
        <dbReference type="RuleBase" id="RU000481"/>
    </source>
</evidence>
<proteinExistence type="inferred from homology"/>
<evidence type="ECO:0000256" key="1">
    <source>
        <dbReference type="ARBA" id="ARBA00001933"/>
    </source>
</evidence>
<dbReference type="InterPro" id="IPR004839">
    <property type="entry name" value="Aminotransferase_I/II_large"/>
</dbReference>
<dbReference type="SUPFAM" id="SSF53383">
    <property type="entry name" value="PLP-dependent transferases"/>
    <property type="match status" value="1"/>
</dbReference>
<dbReference type="PROSITE" id="PS00105">
    <property type="entry name" value="AA_TRANSFER_CLASS_1"/>
    <property type="match status" value="1"/>
</dbReference>
<dbReference type="OrthoDB" id="9799304at2"/>
<dbReference type="PANTHER" id="PTHR42885">
    <property type="entry name" value="HISTIDINOL-PHOSPHATE AMINOTRANSFERASE-RELATED"/>
    <property type="match status" value="1"/>
</dbReference>
<dbReference type="Proteomes" id="UP000193495">
    <property type="component" value="Unassembled WGS sequence"/>
</dbReference>
<dbReference type="Proteomes" id="UP000240624">
    <property type="component" value="Unassembled WGS sequence"/>
</dbReference>
<keyword evidence="3 6" id="KW-0032">Aminotransferase</keyword>
<feature type="domain" description="Aminotransferase class I/classII large" evidence="4">
    <location>
        <begin position="134"/>
        <end position="286"/>
    </location>
</feature>
<evidence type="ECO:0000313" key="8">
    <source>
        <dbReference type="Proteomes" id="UP000240624"/>
    </source>
</evidence>
<dbReference type="InterPro" id="IPR015421">
    <property type="entry name" value="PyrdxlP-dep_Trfase_major"/>
</dbReference>
<organism evidence="6 7">
    <name type="scientific">Limimaricola soesokkakensis</name>
    <dbReference type="NCBI Taxonomy" id="1343159"/>
    <lineage>
        <taxon>Bacteria</taxon>
        <taxon>Pseudomonadati</taxon>
        <taxon>Pseudomonadota</taxon>
        <taxon>Alphaproteobacteria</taxon>
        <taxon>Rhodobacterales</taxon>
        <taxon>Paracoccaceae</taxon>
        <taxon>Limimaricola</taxon>
    </lineage>
</organism>
<keyword evidence="8" id="KW-1185">Reference proteome</keyword>
<dbReference type="RefSeq" id="WP_085895421.1">
    <property type="nucleotide sequence ID" value="NZ_FWFY01000002.1"/>
</dbReference>
<dbReference type="InterPro" id="IPR015424">
    <property type="entry name" value="PyrdxlP-dep_Trfase"/>
</dbReference>
<dbReference type="Pfam" id="PF00155">
    <property type="entry name" value="Aminotran_1_2"/>
    <property type="match status" value="1"/>
</dbReference>
<protein>
    <recommendedName>
        <fullName evidence="3">Aminotransferase</fullName>
        <ecNumber evidence="3">2.6.1.-</ecNumber>
    </recommendedName>
</protein>
<dbReference type="InterPro" id="IPR004838">
    <property type="entry name" value="NHTrfase_class1_PyrdxlP-BS"/>
</dbReference>
<dbReference type="CDD" id="cd00609">
    <property type="entry name" value="AAT_like"/>
    <property type="match status" value="1"/>
</dbReference>
<comment type="similarity">
    <text evidence="3">Belongs to the class-I pyridoxal-phosphate-dependent aminotransferase family.</text>
</comment>
<dbReference type="Gene3D" id="3.90.1150.10">
    <property type="entry name" value="Aspartate Aminotransferase, domain 1"/>
    <property type="match status" value="1"/>
</dbReference>